<feature type="compositionally biased region" description="Polar residues" evidence="6">
    <location>
        <begin position="910"/>
        <end position="919"/>
    </location>
</feature>
<evidence type="ECO:0000256" key="5">
    <source>
        <dbReference type="ARBA" id="ARBA00022840"/>
    </source>
</evidence>
<reference evidence="8" key="1">
    <citation type="submission" date="2014-11" db="EMBL/GenBank/DDBJ databases">
        <authorList>
            <person name="Otto D Thomas"/>
            <person name="Naeem Raeece"/>
        </authorList>
    </citation>
    <scope>NUCLEOTIDE SEQUENCE</scope>
</reference>
<dbReference type="InterPro" id="IPR003527">
    <property type="entry name" value="MAP_kinase_CS"/>
</dbReference>
<sequence>MTEEDEKYPELSNYSAPGSQLGREQENAEVLRTREAECSPAVDPGEDREFCTIHVAHQVFVVEKRFSRFRWTGSGAWGSVLMVESQDGQRSAIKKLRHTFESPDTAKKVLREVRLLRHLRHENIISIEDVYCSGGSRDSYADVYIRMEAMDADLHSVLSKEQKLTETHHRFFMHQLIRGLLYLHDSEVLHRDIKPSNLLVNQNCDLKIADFGLARIKPSAATGTSGSSPSNASVKLPPHAPQSEKDKERTAEDGLRGEETLSRLTSPVGDQRTLPQQTGLVATRWYRAPELLWESDGVYDEKVDIWSAGCVLAEMLNNGKPLFPGKSEAEQLQLILSLLGPPAPETVHGLSVTAARRINKSATRAEPPIVSKGTGTAEAEASSRGVQGKTGETEHTAEDRFRASLERHKRRRANLRTLFPSSHPDCLDLLAAMLAVDPAERPSAADCLRHRWLAVDWEESDDEGEGVGEGVGETRHSAPPSARRSSGIGEREEEKEKRRGKAPMWKDELKKRSLNEEKPTRSLSGLPDFAFELKSSQASVPMTARLQLLGDFLSPSKVSQERRKEKEKEGEEEEGHGKGGEVQRKLPNHGEKLRLPSSSSHSIGLDDSFPCTVSYFRRELLMEQKLWSRRLFQEVHHDSSSSSSTAAPSSPPPPQPDDISPVVSPVDGRRGLTRGFLQEREHSNHTAGGKSAGSFPQGQHPSHHTDSRKKEAVRGLANNPSGSCPNDGVVSAPAHREGVGGEKHQSPSPLSFGLPEARTPPASANFATFAAPETQQKIVGKEFPEDASSSSCGGVLSLLSNHPGGGEKLSPSSSSSGRFPTPVPSFASFSSSPSPAKDQSMGASSCAAAAAAVQALTTSTTAAAAVQRLTTSTTAAAAVATLAVASLSREDTLQVKNRKREPKRVFNQGPPRQNKNCLSETRHERSPPVLLHGPSPSQSPSCGKDRRSLSVTVGFLPHSRPHRWRLATV</sequence>
<feature type="region of interest" description="Disordered" evidence="6">
    <location>
        <begin position="557"/>
        <end position="608"/>
    </location>
</feature>
<feature type="compositionally biased region" description="Basic and acidic residues" evidence="6">
    <location>
        <begin position="734"/>
        <end position="745"/>
    </location>
</feature>
<dbReference type="InterPro" id="IPR000719">
    <property type="entry name" value="Prot_kinase_dom"/>
</dbReference>
<dbReference type="EMBL" id="CDMZ01000650">
    <property type="protein sequence ID" value="CEM18697.1"/>
    <property type="molecule type" value="Genomic_DNA"/>
</dbReference>
<feature type="region of interest" description="Disordered" evidence="6">
    <location>
        <begin position="634"/>
        <end position="841"/>
    </location>
</feature>
<dbReference type="PROSITE" id="PS50011">
    <property type="entry name" value="PROTEIN_KINASE_DOM"/>
    <property type="match status" value="1"/>
</dbReference>
<dbReference type="Gene3D" id="3.30.200.20">
    <property type="entry name" value="Phosphorylase Kinase, domain 1"/>
    <property type="match status" value="1"/>
</dbReference>
<dbReference type="SUPFAM" id="SSF56112">
    <property type="entry name" value="Protein kinase-like (PK-like)"/>
    <property type="match status" value="1"/>
</dbReference>
<feature type="compositionally biased region" description="Basic and acidic residues" evidence="6">
    <location>
        <begin position="242"/>
        <end position="261"/>
    </location>
</feature>
<feature type="region of interest" description="Disordered" evidence="6">
    <location>
        <begin position="459"/>
        <end position="524"/>
    </location>
</feature>
<organism evidence="8">
    <name type="scientific">Chromera velia CCMP2878</name>
    <dbReference type="NCBI Taxonomy" id="1169474"/>
    <lineage>
        <taxon>Eukaryota</taxon>
        <taxon>Sar</taxon>
        <taxon>Alveolata</taxon>
        <taxon>Colpodellida</taxon>
        <taxon>Chromeraceae</taxon>
        <taxon>Chromera</taxon>
    </lineage>
</organism>
<feature type="region of interest" description="Disordered" evidence="6">
    <location>
        <begin position="893"/>
        <end position="946"/>
    </location>
</feature>
<dbReference type="PROSITE" id="PS01351">
    <property type="entry name" value="MAPK"/>
    <property type="match status" value="1"/>
</dbReference>
<dbReference type="PROSITE" id="PS00108">
    <property type="entry name" value="PROTEIN_KINASE_ST"/>
    <property type="match status" value="1"/>
</dbReference>
<keyword evidence="2" id="KW-0808">Transferase</keyword>
<evidence type="ECO:0000313" key="8">
    <source>
        <dbReference type="EMBL" id="CEM18697.1"/>
    </source>
</evidence>
<evidence type="ECO:0000256" key="2">
    <source>
        <dbReference type="ARBA" id="ARBA00022679"/>
    </source>
</evidence>
<feature type="compositionally biased region" description="Low complexity" evidence="6">
    <location>
        <begin position="810"/>
        <end position="835"/>
    </location>
</feature>
<proteinExistence type="predicted"/>
<gene>
    <name evidence="8" type="ORF">Cvel_3774</name>
</gene>
<dbReference type="AlphaFoldDB" id="A0A0G4FVG5"/>
<feature type="compositionally biased region" description="Low complexity" evidence="6">
    <location>
        <begin position="657"/>
        <end position="666"/>
    </location>
</feature>
<feature type="compositionally biased region" description="Low complexity" evidence="6">
    <location>
        <begin position="788"/>
        <end position="800"/>
    </location>
</feature>
<dbReference type="Pfam" id="PF00069">
    <property type="entry name" value="Pkinase"/>
    <property type="match status" value="2"/>
</dbReference>
<feature type="region of interest" description="Disordered" evidence="6">
    <location>
        <begin position="1"/>
        <end position="29"/>
    </location>
</feature>
<feature type="compositionally biased region" description="Basic and acidic residues" evidence="6">
    <location>
        <begin position="559"/>
        <end position="594"/>
    </location>
</feature>
<dbReference type="InterPro" id="IPR050117">
    <property type="entry name" value="MAPK"/>
</dbReference>
<accession>A0A0G4FVG5</accession>
<feature type="compositionally biased region" description="Basic and acidic residues" evidence="6">
    <location>
        <begin position="391"/>
        <end position="404"/>
    </location>
</feature>
<feature type="compositionally biased region" description="Basic and acidic residues" evidence="6">
    <location>
        <begin position="703"/>
        <end position="713"/>
    </location>
</feature>
<dbReference type="SMART" id="SM00220">
    <property type="entry name" value="S_TKc"/>
    <property type="match status" value="1"/>
</dbReference>
<keyword evidence="5" id="KW-0067">ATP-binding</keyword>
<dbReference type="GO" id="GO:0004707">
    <property type="term" value="F:MAP kinase activity"/>
    <property type="evidence" value="ECO:0007669"/>
    <property type="project" value="InterPro"/>
</dbReference>
<protein>
    <recommendedName>
        <fullName evidence="7">Protein kinase domain-containing protein</fullName>
    </recommendedName>
</protein>
<feature type="domain" description="Protein kinase" evidence="7">
    <location>
        <begin position="66"/>
        <end position="453"/>
    </location>
</feature>
<evidence type="ECO:0000256" key="4">
    <source>
        <dbReference type="ARBA" id="ARBA00022777"/>
    </source>
</evidence>
<evidence type="ECO:0000256" key="6">
    <source>
        <dbReference type="SAM" id="MobiDB-lite"/>
    </source>
</evidence>
<dbReference type="InterPro" id="IPR011009">
    <property type="entry name" value="Kinase-like_dom_sf"/>
</dbReference>
<name>A0A0G4FVG5_9ALVE</name>
<dbReference type="GO" id="GO:0005524">
    <property type="term" value="F:ATP binding"/>
    <property type="evidence" value="ECO:0007669"/>
    <property type="project" value="UniProtKB-KW"/>
</dbReference>
<feature type="region of interest" description="Disordered" evidence="6">
    <location>
        <begin position="363"/>
        <end position="404"/>
    </location>
</feature>
<feature type="compositionally biased region" description="Low complexity" evidence="6">
    <location>
        <begin position="220"/>
        <end position="230"/>
    </location>
</feature>
<dbReference type="VEuPathDB" id="CryptoDB:Cvel_3774"/>
<keyword evidence="1" id="KW-0723">Serine/threonine-protein kinase</keyword>
<evidence type="ECO:0000259" key="7">
    <source>
        <dbReference type="PROSITE" id="PS50011"/>
    </source>
</evidence>
<dbReference type="InterPro" id="IPR008271">
    <property type="entry name" value="Ser/Thr_kinase_AS"/>
</dbReference>
<evidence type="ECO:0000256" key="1">
    <source>
        <dbReference type="ARBA" id="ARBA00022527"/>
    </source>
</evidence>
<dbReference type="PANTHER" id="PTHR24055">
    <property type="entry name" value="MITOGEN-ACTIVATED PROTEIN KINASE"/>
    <property type="match status" value="1"/>
</dbReference>
<dbReference type="Gene3D" id="1.10.510.10">
    <property type="entry name" value="Transferase(Phosphotransferase) domain 1"/>
    <property type="match status" value="3"/>
</dbReference>
<feature type="compositionally biased region" description="Basic and acidic residues" evidence="6">
    <location>
        <begin position="504"/>
        <end position="520"/>
    </location>
</feature>
<keyword evidence="4" id="KW-0418">Kinase</keyword>
<evidence type="ECO:0000256" key="3">
    <source>
        <dbReference type="ARBA" id="ARBA00022741"/>
    </source>
</evidence>
<feature type="compositionally biased region" description="Low complexity" evidence="6">
    <location>
        <begin position="477"/>
        <end position="488"/>
    </location>
</feature>
<feature type="region of interest" description="Disordered" evidence="6">
    <location>
        <begin position="220"/>
        <end position="275"/>
    </location>
</feature>
<keyword evidence="3" id="KW-0547">Nucleotide-binding</keyword>